<keyword evidence="3" id="KW-0268">Exocytosis</keyword>
<dbReference type="Pfam" id="PF03081">
    <property type="entry name" value="Exo70_C"/>
    <property type="match status" value="1"/>
</dbReference>
<keyword evidence="3" id="KW-0653">Protein transport</keyword>
<dbReference type="InterPro" id="IPR016159">
    <property type="entry name" value="Cullin_repeat-like_dom_sf"/>
</dbReference>
<name>A0ABD3S2K0_9LAMI</name>
<dbReference type="InterPro" id="IPR046364">
    <property type="entry name" value="Exo70_C"/>
</dbReference>
<evidence type="ECO:0000313" key="6">
    <source>
        <dbReference type="EMBL" id="KAL3818723.1"/>
    </source>
</evidence>
<feature type="region of interest" description="Disordered" evidence="4">
    <location>
        <begin position="1"/>
        <end position="48"/>
    </location>
</feature>
<dbReference type="Pfam" id="PF20669">
    <property type="entry name" value="Exo70_N"/>
    <property type="match status" value="1"/>
</dbReference>
<feature type="domain" description="Exocyst complex subunit Exo70 C-terminal" evidence="5">
    <location>
        <begin position="283"/>
        <end position="643"/>
    </location>
</feature>
<dbReference type="PANTHER" id="PTHR12542:SF176">
    <property type="entry name" value="EXOCYST SUBUNIT EXO70 FAMILY PROTEIN"/>
    <property type="match status" value="1"/>
</dbReference>
<evidence type="ECO:0000313" key="7">
    <source>
        <dbReference type="Proteomes" id="UP001634393"/>
    </source>
</evidence>
<dbReference type="GO" id="GO:0006887">
    <property type="term" value="P:exocytosis"/>
    <property type="evidence" value="ECO:0007669"/>
    <property type="project" value="UniProtKB-KW"/>
</dbReference>
<protein>
    <recommendedName>
        <fullName evidence="3">Exocyst subunit Exo70 family protein</fullName>
    </recommendedName>
</protein>
<dbReference type="PANTHER" id="PTHR12542">
    <property type="entry name" value="EXOCYST COMPLEX PROTEIN EXO70"/>
    <property type="match status" value="1"/>
</dbReference>
<evidence type="ECO:0000256" key="2">
    <source>
        <dbReference type="ARBA" id="ARBA00022448"/>
    </source>
</evidence>
<organism evidence="6 7">
    <name type="scientific">Penstemon smallii</name>
    <dbReference type="NCBI Taxonomy" id="265156"/>
    <lineage>
        <taxon>Eukaryota</taxon>
        <taxon>Viridiplantae</taxon>
        <taxon>Streptophyta</taxon>
        <taxon>Embryophyta</taxon>
        <taxon>Tracheophyta</taxon>
        <taxon>Spermatophyta</taxon>
        <taxon>Magnoliopsida</taxon>
        <taxon>eudicotyledons</taxon>
        <taxon>Gunneridae</taxon>
        <taxon>Pentapetalae</taxon>
        <taxon>asterids</taxon>
        <taxon>lamiids</taxon>
        <taxon>Lamiales</taxon>
        <taxon>Plantaginaceae</taxon>
        <taxon>Cheloneae</taxon>
        <taxon>Penstemon</taxon>
    </lineage>
</organism>
<keyword evidence="2 3" id="KW-0813">Transport</keyword>
<gene>
    <name evidence="6" type="ORF">ACJIZ3_004628</name>
</gene>
<dbReference type="AlphaFoldDB" id="A0ABD3S2K0"/>
<comment type="caution">
    <text evidence="6">The sequence shown here is derived from an EMBL/GenBank/DDBJ whole genome shotgun (WGS) entry which is preliminary data.</text>
</comment>
<dbReference type="Proteomes" id="UP001634393">
    <property type="component" value="Unassembled WGS sequence"/>
</dbReference>
<dbReference type="GO" id="GO:0015031">
    <property type="term" value="P:protein transport"/>
    <property type="evidence" value="ECO:0007669"/>
    <property type="project" value="UniProtKB-KW"/>
</dbReference>
<dbReference type="Gene3D" id="1.20.1280.170">
    <property type="entry name" value="Exocyst complex component Exo70"/>
    <property type="match status" value="1"/>
</dbReference>
<evidence type="ECO:0000256" key="3">
    <source>
        <dbReference type="RuleBase" id="RU365026"/>
    </source>
</evidence>
<dbReference type="InterPro" id="IPR004140">
    <property type="entry name" value="Exo70"/>
</dbReference>
<keyword evidence="7" id="KW-1185">Reference proteome</keyword>
<comment type="similarity">
    <text evidence="1 3">Belongs to the EXO70 family.</text>
</comment>
<proteinExistence type="inferred from homology"/>
<dbReference type="EMBL" id="JBJXBP010000007">
    <property type="protein sequence ID" value="KAL3818723.1"/>
    <property type="molecule type" value="Genomic_DNA"/>
</dbReference>
<sequence length="659" mass="76105">MEQSNPDKFNSFSKNGQIRTSPETPHSRSLCNTFDQQPKNGIRKNVIEKSKSDLSRRARITQDIDQFTDTLWAIHDKSLGPPEVPDSIEAFLTFIESRIANNSRGGRNKIFGKMNKDDVLFIEAIRRLSKLTNALSEFSSNSKTNVSLNQTSLVLQHAMTFLEEGFRGLLEDSRNFSGDLEIVRHHRKLSSFSSLNQQEYSERILESGESDEYAAYSPEIVVKMHRIASTMISAGYETECCQVYSIIRLNAIKNQMKKLEFGKINMDDVLKMPWESLDVEIRRWIKFVKNCTETIFPGEKKLVESVFSDYPLICKSMFNNLARAVVIQLLDFAEAITMAQRSAEKLFKFLDIYEALQSLDLVMEGDDKWCYEEIAASINGIGELAASSFCELEILVKNDPARTPVLGGAVHPLTRYVMNYLEYAGEYKHTLEKIFKKNQIIDRKKKSFPAPNMNSFSFEIEEEGAPYSIRVVTLMDELDSNLVRKSNLYKDPALREVFLMNNGRYILQKVKGSSEIGDVMGDNWCRRKSTAMRQYHQNYKRETWNRVLQCLNEEGLQINGKVSKTILRERFKSFTTTFDEIHRTQSMWVVTDDQLQSELRISISALVIPAYRSFLGRFRQYFDYGKQTKYIKYQPEDIESLIEGFFEGNAFSMPTRRRT</sequence>
<feature type="compositionally biased region" description="Polar residues" evidence="4">
    <location>
        <begin position="1"/>
        <end position="39"/>
    </location>
</feature>
<evidence type="ECO:0000256" key="4">
    <source>
        <dbReference type="SAM" id="MobiDB-lite"/>
    </source>
</evidence>
<reference evidence="6 7" key="1">
    <citation type="submission" date="2024-12" db="EMBL/GenBank/DDBJ databases">
        <title>The unique morphological basis and parallel evolutionary history of personate flowers in Penstemon.</title>
        <authorList>
            <person name="Depatie T.H."/>
            <person name="Wessinger C.A."/>
        </authorList>
    </citation>
    <scope>NUCLEOTIDE SEQUENCE [LARGE SCALE GENOMIC DNA]</scope>
    <source>
        <strain evidence="6">WTNN_2</strain>
        <tissue evidence="6">Leaf</tissue>
    </source>
</reference>
<dbReference type="SUPFAM" id="SSF74788">
    <property type="entry name" value="Cullin repeat-like"/>
    <property type="match status" value="1"/>
</dbReference>
<evidence type="ECO:0000256" key="1">
    <source>
        <dbReference type="ARBA" id="ARBA00006756"/>
    </source>
</evidence>
<comment type="function">
    <text evidence="3">Component of the exocyst complex.</text>
</comment>
<evidence type="ECO:0000259" key="5">
    <source>
        <dbReference type="Pfam" id="PF03081"/>
    </source>
</evidence>
<accession>A0ABD3S2K0</accession>